<protein>
    <recommendedName>
        <fullName evidence="8">FHA domain-containing protein</fullName>
    </recommendedName>
</protein>
<dbReference type="PANTHER" id="PTHR21603">
    <property type="entry name" value="ANTIGEN KI-67-LIKE PROTEIN"/>
    <property type="match status" value="1"/>
</dbReference>
<dbReference type="Proteomes" id="UP000198323">
    <property type="component" value="Unassembled WGS sequence"/>
</dbReference>
<feature type="region of interest" description="Disordered" evidence="7">
    <location>
        <begin position="1616"/>
        <end position="2519"/>
    </location>
</feature>
<dbReference type="Pfam" id="PF00498">
    <property type="entry name" value="FHA"/>
    <property type="match status" value="1"/>
</dbReference>
<keyword evidence="6" id="KW-0131">Cell cycle</keyword>
<feature type="compositionally biased region" description="Polar residues" evidence="7">
    <location>
        <begin position="2235"/>
        <end position="2249"/>
    </location>
</feature>
<feature type="region of interest" description="Disordered" evidence="7">
    <location>
        <begin position="216"/>
        <end position="313"/>
    </location>
</feature>
<dbReference type="GO" id="GO:0005634">
    <property type="term" value="C:nucleus"/>
    <property type="evidence" value="ECO:0007669"/>
    <property type="project" value="UniProtKB-SubCell"/>
</dbReference>
<dbReference type="InterPro" id="IPR012568">
    <property type="entry name" value="KI67R"/>
</dbReference>
<dbReference type="CDD" id="cd22673">
    <property type="entry name" value="FHA_Ki67"/>
    <property type="match status" value="1"/>
</dbReference>
<feature type="compositionally biased region" description="Basic and acidic residues" evidence="7">
    <location>
        <begin position="125"/>
        <end position="138"/>
    </location>
</feature>
<feature type="compositionally biased region" description="Polar residues" evidence="7">
    <location>
        <begin position="1969"/>
        <end position="1984"/>
    </location>
</feature>
<feature type="compositionally biased region" description="Basic and acidic residues" evidence="7">
    <location>
        <begin position="1898"/>
        <end position="1907"/>
    </location>
</feature>
<proteinExistence type="predicted"/>
<dbReference type="GO" id="GO:0007088">
    <property type="term" value="P:regulation of mitotic nuclear division"/>
    <property type="evidence" value="ECO:0007669"/>
    <property type="project" value="TreeGrafter"/>
</dbReference>
<keyword evidence="2" id="KW-1017">Isopeptide bond</keyword>
<feature type="compositionally biased region" description="Basic and acidic residues" evidence="7">
    <location>
        <begin position="2087"/>
        <end position="2102"/>
    </location>
</feature>
<dbReference type="InterPro" id="IPR000253">
    <property type="entry name" value="FHA_dom"/>
</dbReference>
<evidence type="ECO:0000313" key="9">
    <source>
        <dbReference type="EMBL" id="OXB57823.1"/>
    </source>
</evidence>
<accession>A0A226MR63</accession>
<feature type="compositionally biased region" description="Polar residues" evidence="7">
    <location>
        <begin position="1948"/>
        <end position="1957"/>
    </location>
</feature>
<dbReference type="SMART" id="SM00240">
    <property type="entry name" value="FHA"/>
    <property type="match status" value="1"/>
</dbReference>
<keyword evidence="5" id="KW-0539">Nucleus</keyword>
<comment type="caution">
    <text evidence="9">The sequence shown here is derived from an EMBL/GenBank/DDBJ whole genome shotgun (WGS) entry which is preliminary data.</text>
</comment>
<keyword evidence="3" id="KW-0597">Phosphoprotein</keyword>
<feature type="compositionally biased region" description="Polar residues" evidence="7">
    <location>
        <begin position="113"/>
        <end position="124"/>
    </location>
</feature>
<dbReference type="PROSITE" id="PS50006">
    <property type="entry name" value="FHA_DOMAIN"/>
    <property type="match status" value="1"/>
</dbReference>
<feature type="region of interest" description="Disordered" evidence="7">
    <location>
        <begin position="1001"/>
        <end position="1147"/>
    </location>
</feature>
<feature type="compositionally biased region" description="Basic and acidic residues" evidence="7">
    <location>
        <begin position="224"/>
        <end position="239"/>
    </location>
</feature>
<feature type="compositionally biased region" description="Basic and acidic residues" evidence="7">
    <location>
        <begin position="1855"/>
        <end position="1866"/>
    </location>
</feature>
<feature type="compositionally biased region" description="Basic and acidic residues" evidence="7">
    <location>
        <begin position="1686"/>
        <end position="1701"/>
    </location>
</feature>
<feature type="compositionally biased region" description="Polar residues" evidence="7">
    <location>
        <begin position="2413"/>
        <end position="2449"/>
    </location>
</feature>
<feature type="compositionally biased region" description="Polar residues" evidence="7">
    <location>
        <begin position="1017"/>
        <end position="1043"/>
    </location>
</feature>
<evidence type="ECO:0000256" key="2">
    <source>
        <dbReference type="ARBA" id="ARBA00022499"/>
    </source>
</evidence>
<feature type="region of interest" description="Disordered" evidence="7">
    <location>
        <begin position="113"/>
        <end position="138"/>
    </location>
</feature>
<feature type="compositionally biased region" description="Basic and acidic residues" evidence="7">
    <location>
        <begin position="2250"/>
        <end position="2264"/>
    </location>
</feature>
<evidence type="ECO:0000256" key="7">
    <source>
        <dbReference type="SAM" id="MobiDB-lite"/>
    </source>
</evidence>
<feature type="region of interest" description="Disordered" evidence="7">
    <location>
        <begin position="688"/>
        <end position="798"/>
    </location>
</feature>
<name>A0A226MR63_CALSU</name>
<feature type="compositionally biased region" description="Basic and acidic residues" evidence="7">
    <location>
        <begin position="273"/>
        <end position="290"/>
    </location>
</feature>
<dbReference type="Gene3D" id="2.60.200.20">
    <property type="match status" value="1"/>
</dbReference>
<feature type="compositionally biased region" description="Basic and acidic residues" evidence="7">
    <location>
        <begin position="1572"/>
        <end position="1590"/>
    </location>
</feature>
<feature type="compositionally biased region" description="Polar residues" evidence="7">
    <location>
        <begin position="2286"/>
        <end position="2298"/>
    </location>
</feature>
<feature type="compositionally biased region" description="Basic residues" evidence="7">
    <location>
        <begin position="424"/>
        <end position="433"/>
    </location>
</feature>
<feature type="compositionally biased region" description="Basic and acidic residues" evidence="7">
    <location>
        <begin position="2468"/>
        <end position="2477"/>
    </location>
</feature>
<feature type="compositionally biased region" description="Basic and acidic residues" evidence="7">
    <location>
        <begin position="1001"/>
        <end position="1014"/>
    </location>
</feature>
<evidence type="ECO:0000256" key="4">
    <source>
        <dbReference type="ARBA" id="ARBA00022843"/>
    </source>
</evidence>
<feature type="compositionally biased region" description="Low complexity" evidence="7">
    <location>
        <begin position="485"/>
        <end position="496"/>
    </location>
</feature>
<dbReference type="PANTHER" id="PTHR21603:SF17">
    <property type="entry name" value="PROLIFERATION MARKER PROTEIN KI-67"/>
    <property type="match status" value="1"/>
</dbReference>
<feature type="compositionally biased region" description="Basic and acidic residues" evidence="7">
    <location>
        <begin position="1050"/>
        <end position="1065"/>
    </location>
</feature>
<reference evidence="9 10" key="1">
    <citation type="submission" date="2016-07" db="EMBL/GenBank/DDBJ databases">
        <title>Disparate Historic Effective Population Sizes Predicted by Modern Levels of Genome Diversity for the Scaled Quail (Callipepla squamata) and the Northern Bobwhite (Colinus virginianus): Inferences from First and Second Generation Draft Genome Assemblies for Sympatric New World Quail.</title>
        <authorList>
            <person name="Oldeschulte D.L."/>
            <person name="Halley Y.A."/>
            <person name="Bhattarai E.K."/>
            <person name="Brashear W.A."/>
            <person name="Hill J."/>
            <person name="Metz R.P."/>
            <person name="Johnson C.D."/>
            <person name="Rollins D."/>
            <person name="Peterson M.J."/>
            <person name="Bickhart D.M."/>
            <person name="Decker J.E."/>
            <person name="Seabury C.M."/>
        </authorList>
    </citation>
    <scope>NUCLEOTIDE SEQUENCE [LARGE SCALE GENOMIC DNA]</scope>
    <source>
        <strain evidence="9 10">Texas</strain>
        <tissue evidence="9">Leg muscle</tissue>
    </source>
</reference>
<feature type="compositionally biased region" description="Basic and acidic residues" evidence="7">
    <location>
        <begin position="2202"/>
        <end position="2212"/>
    </location>
</feature>
<feature type="region of interest" description="Disordered" evidence="7">
    <location>
        <begin position="840"/>
        <end position="870"/>
    </location>
</feature>
<feature type="region of interest" description="Disordered" evidence="7">
    <location>
        <begin position="1503"/>
        <end position="1595"/>
    </location>
</feature>
<feature type="compositionally biased region" description="Basic and acidic residues" evidence="7">
    <location>
        <begin position="1730"/>
        <end position="1740"/>
    </location>
</feature>
<feature type="compositionally biased region" description="Polar residues" evidence="7">
    <location>
        <begin position="242"/>
        <end position="271"/>
    </location>
</feature>
<dbReference type="SUPFAM" id="SSF49879">
    <property type="entry name" value="SMAD/FHA domain"/>
    <property type="match status" value="1"/>
</dbReference>
<dbReference type="InterPro" id="IPR008984">
    <property type="entry name" value="SMAD_FHA_dom_sf"/>
</dbReference>
<feature type="region of interest" description="Disordered" evidence="7">
    <location>
        <begin position="423"/>
        <end position="629"/>
    </location>
</feature>
<comment type="subcellular location">
    <subcellularLocation>
        <location evidence="1">Nucleus</location>
    </subcellularLocation>
</comment>
<feature type="compositionally biased region" description="Polar residues" evidence="7">
    <location>
        <begin position="1995"/>
        <end position="2007"/>
    </location>
</feature>
<dbReference type="Pfam" id="PF15276">
    <property type="entry name" value="PP1_bind"/>
    <property type="match status" value="1"/>
</dbReference>
<evidence type="ECO:0000259" key="8">
    <source>
        <dbReference type="PROSITE" id="PS50006"/>
    </source>
</evidence>
<feature type="compositionally biased region" description="Basic and acidic residues" evidence="7">
    <location>
        <begin position="531"/>
        <end position="543"/>
    </location>
</feature>
<evidence type="ECO:0000256" key="6">
    <source>
        <dbReference type="ARBA" id="ARBA00023306"/>
    </source>
</evidence>
<dbReference type="GO" id="GO:0005694">
    <property type="term" value="C:chromosome"/>
    <property type="evidence" value="ECO:0007669"/>
    <property type="project" value="TreeGrafter"/>
</dbReference>
<feature type="compositionally biased region" description="Basic and acidic residues" evidence="7">
    <location>
        <begin position="2349"/>
        <end position="2361"/>
    </location>
</feature>
<sequence>MSTFTLGRTECDIRIQLPQVSKEHCKIEVNENKEAILTNLSTVNPTQLNGDYFQQPVPLKHGDVLTIIDRSFRFEYPLQSTPKKRRSRSPKDETLQVLHVQQVAEVELLHKPTSGSKSLCSSDNAECKEQNTEENKQSAEENFSKAVPAMLQTLKSYKTQQPTKKENEMSPFSKLYERLKHEVKGRNLVQRNLHQKAGKEEGKSVLLDAQISSSCVYDVGNPSKGKEKGRNENTKEHKINQGVISSELSQSSDVGSATRKSFSRTPRTSVSKEVMKDSGRGSHLQDHKELSTPGKSRGPGVTTKPHRENDGNAASCLGYADKIVSCADKLTQAANVADVSEGEKYVLSTTPKPRRKSLRAHLTSPAREVCGTDSGSIGTPTTRGGVLLERESVSATSADSKGEEAACRNDSFQQLPLTETKCLMQRRRSKQHTPGKSVKEEGLTEICGQKDVNLKKRDSVSPVLSKSPRRKSRQSNELTNRSVHSETSISEEFTSELASPASQKSGSERKRKTRTSGQLTEKALETNAVQKHHDETAAGKDNEANQELATKGCQKKRDLEGARIVRPHRLSSRRSSGSAPVLKDNETPSEINISGLTEEQSGKNKRISQKRTSSDLLPQPLGKRKRVSFGGHLSPELFDKSLPPNSPIKRGAIPARLSLPFGNSPRAVLKKGLKHFAMQELSVRLQKEKLSPKSVSAQEPSPASSPVSGRATPTFALSSPAPYTKGRFSVSQVTTPSPIAEEQSAGAKDVNTKERNAAQVKTPKSAHVDRDEKTLVTTTPVKSAKSSQHALKKTPMKRRSGAVAVISAKRRSGASSANLLVAKTWAEVVKLGVARPQAKAVKRSVKKGRPARKMTRSPKTPERKIKGHFSTGHAESPATIVVGRAYSTTVQTAGKVPKVVKNPISKRNMRMDESFTGLNEMFQTPNNKDGETSPLSTAHNFTPTFTEMEFSDLHTPEESGEMMVSPLNASDVSEQKQDCQDSSYFLRERDSLKLMFDEISTKTEKRKSMPKEDTGMDSASGNLEKQVSQVRSPSKRNTPSQKLESVEVVSRSKEPLKSPKQKLEPADTLSGIKRLMKTPKQKAEPVESLSGIKQLMKTPKQRLEPLESLSGIKQLMKTPKQKLEPVESLSGIKQLMKTPKQKSEPAEVLSGIKQLMKTPKQKSEPAEVLSGIKQLMKTPKQKSEPAEVLSGIKQLMKTPKQKSEPAEVLSGIKQLMKTPKQKSEPAEVLSGIKQLMKTPKQKSEPAEVLSGIKQLMKTPKQKSEPAEVLSGIKQLMKTPKQKSEPAEVLSGIKQLMKTPKQKSEPAEVLSGIKQLMKTPKQKSEPAEVLSGIKQLMKTPKQELEPVEPLSGIKQLMKTPEEKLEPAEVPLGPLQKSKHIADENASEKLLETPIQKKELSKDVAGVHLIKKIPKLKSQPVEDMIGISRIFKTPKEKVKPIEDVFGISRLMKTPREKSHPVDDFVGLSRLMAEPRQKTSESEMDYVGVKEIFDTPEKAKVMSVEVTDPKQEDTVPSSTNGSHECGKNLGRGRRANAGVVEENISEHPDEKKDEAVSSSEIRVAAERPRRGKRKEAKELKLPDENLESCDRDSSVLQKPATVKQILQNFIIDDVAIKGDQSTQAESSSSNRQNENCQLQTDFKNSEDASNEVSAGDSEEMLLLPKKRSREVRKEENTEAPTAAKRGRRARSDQVKQAASEELHATTRRLRKQLSAKTIQEDEQSNETAPAEESENRTKAEVKVTQKSVDSPRNARKRLMEVKPNVCGMAPENRQNVQKTMGTSDETVTETQSPTKNEREASLGDEAENAQTNTKGISQRLKSESPSGETNKMPATVPVLETNSAVQETNRTRNRRGRRDSSEKKTDESAKNVNSSELITPRFKSEAEMEESSPKEPSGCVDGKKIHKIVEDQNSTSAATVPAGNSDGIARSHQKQAGNDQVLKSKEETLQEDQTQNTGTTCRRGRSRKVNSELEQTSSKALGRTRSSPGDEEGMTHKLGQQETSENSPQVRRSRRKQVNAVPQAAGSTFTKKQTLIEDHSKDETSVKDHDPALEATPSSTENNPLRRGRRREVAVASQATNSLAIRKKRGLQEGDDKKATVKEDQNPALGNKTLQAETNASARDRRRKIDLAAEAKSSSSLQRKRGLSQSGDKEENANEEQNLPLEPTSHTKGNPLGRGRRKEALVSHTTNSVPLRGRRGLPADSVREEAPKEDSVPLETVASPLKENQLRRGRRKQVTLSEATSSAQGTHSLSKETGRRNNRREAKNLNSEKCASPQKMDLSEGYLKKNNTSLPVSSRSLQGLPEDGKNESSEEQQCVLLEITPSSEENPSRLGRKKTVSFKSEGTGSGFLREKRISSKDRGGQKGNLNKAEDASLENNSSQENRRQLRNKRKKEELKSKAATSASLHDKGNLPENDSTSETQNKCMASTGSDKSNGSGKEVSPAQQPASTSRRRKCQLPADDVLAPKQLKSDNDENRSPRRGRRNKAKEELDGGVKATQTQGGTDRRTRSSTRTSARTRK</sequence>
<dbReference type="STRING" id="9009.A0A226MR63"/>
<keyword evidence="10" id="KW-1185">Reference proteome</keyword>
<feature type="compositionally biased region" description="Basic and acidic residues" evidence="7">
    <location>
        <begin position="2031"/>
        <end position="2049"/>
    </location>
</feature>
<feature type="compositionally biased region" description="Polar residues" evidence="7">
    <location>
        <begin position="775"/>
        <end position="789"/>
    </location>
</feature>
<feature type="compositionally biased region" description="Acidic residues" evidence="7">
    <location>
        <begin position="1717"/>
        <end position="1729"/>
    </location>
</feature>
<keyword evidence="4" id="KW-0832">Ubl conjugation</keyword>
<gene>
    <name evidence="9" type="ORF">ASZ78_001959</name>
</gene>
<feature type="compositionally biased region" description="Polar residues" evidence="7">
    <location>
        <begin position="1616"/>
        <end position="1639"/>
    </location>
</feature>
<feature type="compositionally biased region" description="Basic residues" evidence="7">
    <location>
        <begin position="840"/>
        <end position="856"/>
    </location>
</feature>
<evidence type="ECO:0000256" key="3">
    <source>
        <dbReference type="ARBA" id="ARBA00022553"/>
    </source>
</evidence>
<feature type="compositionally biased region" description="Basic and acidic residues" evidence="7">
    <location>
        <begin position="1541"/>
        <end position="1552"/>
    </location>
</feature>
<feature type="domain" description="FHA" evidence="8">
    <location>
        <begin position="4"/>
        <end position="53"/>
    </location>
</feature>
<feature type="compositionally biased region" description="Polar residues" evidence="7">
    <location>
        <begin position="1769"/>
        <end position="1791"/>
    </location>
</feature>
<dbReference type="EMBL" id="MCFN01000516">
    <property type="protein sequence ID" value="OXB57823.1"/>
    <property type="molecule type" value="Genomic_DNA"/>
</dbReference>
<feature type="compositionally biased region" description="Polar residues" evidence="7">
    <location>
        <begin position="588"/>
        <end position="599"/>
    </location>
</feature>
<feature type="compositionally biased region" description="Polar residues" evidence="7">
    <location>
        <begin position="2109"/>
        <end position="2118"/>
    </location>
</feature>
<dbReference type="OrthoDB" id="6288785at2759"/>
<dbReference type="GO" id="GO:0051983">
    <property type="term" value="P:regulation of chromosome segregation"/>
    <property type="evidence" value="ECO:0007669"/>
    <property type="project" value="TreeGrafter"/>
</dbReference>
<evidence type="ECO:0000256" key="5">
    <source>
        <dbReference type="ARBA" id="ARBA00023242"/>
    </source>
</evidence>
<evidence type="ECO:0000313" key="10">
    <source>
        <dbReference type="Proteomes" id="UP000198323"/>
    </source>
</evidence>
<evidence type="ECO:0000256" key="1">
    <source>
        <dbReference type="ARBA" id="ARBA00004123"/>
    </source>
</evidence>
<feature type="compositionally biased region" description="Polar residues" evidence="7">
    <location>
        <begin position="693"/>
        <end position="707"/>
    </location>
</feature>
<organism evidence="9 10">
    <name type="scientific">Callipepla squamata</name>
    <name type="common">Scaled quail</name>
    <dbReference type="NCBI Taxonomy" id="9009"/>
    <lineage>
        <taxon>Eukaryota</taxon>
        <taxon>Metazoa</taxon>
        <taxon>Chordata</taxon>
        <taxon>Craniata</taxon>
        <taxon>Vertebrata</taxon>
        <taxon>Euteleostomi</taxon>
        <taxon>Archelosauria</taxon>
        <taxon>Archosauria</taxon>
        <taxon>Dinosauria</taxon>
        <taxon>Saurischia</taxon>
        <taxon>Theropoda</taxon>
        <taxon>Coelurosauria</taxon>
        <taxon>Aves</taxon>
        <taxon>Neognathae</taxon>
        <taxon>Galloanserae</taxon>
        <taxon>Galliformes</taxon>
        <taxon>Odontophoridae</taxon>
        <taxon>Callipepla</taxon>
    </lineage>
</organism>
<dbReference type="Pfam" id="PF08065">
    <property type="entry name" value="KI67R"/>
    <property type="match status" value="1"/>
</dbReference>
<dbReference type="InterPro" id="IPR029334">
    <property type="entry name" value="PP1-bd"/>
</dbReference>
<dbReference type="SMART" id="SM01295">
    <property type="entry name" value="K167R"/>
    <property type="match status" value="4"/>
</dbReference>
<feature type="compositionally biased region" description="Low complexity" evidence="7">
    <location>
        <begin position="2510"/>
        <end position="2519"/>
    </location>
</feature>